<reference evidence="1 2" key="1">
    <citation type="journal article" date="2018" name="Sci. Data">
        <title>The draft genome sequence of cork oak.</title>
        <authorList>
            <person name="Ramos A.M."/>
            <person name="Usie A."/>
            <person name="Barbosa P."/>
            <person name="Barros P.M."/>
            <person name="Capote T."/>
            <person name="Chaves I."/>
            <person name="Simoes F."/>
            <person name="Abreu I."/>
            <person name="Carrasquinho I."/>
            <person name="Faro C."/>
            <person name="Guimaraes J.B."/>
            <person name="Mendonca D."/>
            <person name="Nobrega F."/>
            <person name="Rodrigues L."/>
            <person name="Saibo N.J.M."/>
            <person name="Varela M.C."/>
            <person name="Egas C."/>
            <person name="Matos J."/>
            <person name="Miguel C.M."/>
            <person name="Oliveira M.M."/>
            <person name="Ricardo C.P."/>
            <person name="Goncalves S."/>
        </authorList>
    </citation>
    <scope>NUCLEOTIDE SEQUENCE [LARGE SCALE GENOMIC DNA]</scope>
    <source>
        <strain evidence="2">cv. HL8</strain>
    </source>
</reference>
<comment type="caution">
    <text evidence="1">The sequence shown here is derived from an EMBL/GenBank/DDBJ whole genome shotgun (WGS) entry which is preliminary data.</text>
</comment>
<protein>
    <submittedName>
        <fullName evidence="1">Ft-interacting protein 1</fullName>
    </submittedName>
</protein>
<evidence type="ECO:0000313" key="2">
    <source>
        <dbReference type="Proteomes" id="UP000237347"/>
    </source>
</evidence>
<proteinExistence type="predicted"/>
<dbReference type="Proteomes" id="UP000237347">
    <property type="component" value="Unassembled WGS sequence"/>
</dbReference>
<accession>A0AAW0JHZ4</accession>
<dbReference type="EMBL" id="PKMF04000556">
    <property type="protein sequence ID" value="KAK7826122.1"/>
    <property type="molecule type" value="Genomic_DNA"/>
</dbReference>
<dbReference type="PANTHER" id="PTHR31425:SF50">
    <property type="entry name" value="FT-INTERACTING PROTEIN 3-RELATED"/>
    <property type="match status" value="1"/>
</dbReference>
<dbReference type="AlphaFoldDB" id="A0AAW0JHZ4"/>
<dbReference type="PANTHER" id="PTHR31425">
    <property type="entry name" value="PHOSPHORIBOSYLANTHRANILATE TRANSFERASE ISOFORM 1"/>
    <property type="match status" value="1"/>
</dbReference>
<name>A0AAW0JHZ4_QUESU</name>
<evidence type="ECO:0000313" key="1">
    <source>
        <dbReference type="EMBL" id="KAK7826122.1"/>
    </source>
</evidence>
<dbReference type="InterPro" id="IPR047259">
    <property type="entry name" value="QUIRKY-like"/>
</dbReference>
<sequence>MGKVQLAVRFSCSSLINIINTYSQPLLPKMHYLSPLSVYQLDTLRQQAIYLISLKLINSQPPLRKEVIGFILDVGSQTWGI</sequence>
<gene>
    <name evidence="1" type="primary">FTIP1_21</name>
    <name evidence="1" type="ORF">CFP56_032475</name>
</gene>
<organism evidence="1 2">
    <name type="scientific">Quercus suber</name>
    <name type="common">Cork oak</name>
    <dbReference type="NCBI Taxonomy" id="58331"/>
    <lineage>
        <taxon>Eukaryota</taxon>
        <taxon>Viridiplantae</taxon>
        <taxon>Streptophyta</taxon>
        <taxon>Embryophyta</taxon>
        <taxon>Tracheophyta</taxon>
        <taxon>Spermatophyta</taxon>
        <taxon>Magnoliopsida</taxon>
        <taxon>eudicotyledons</taxon>
        <taxon>Gunneridae</taxon>
        <taxon>Pentapetalae</taxon>
        <taxon>rosids</taxon>
        <taxon>fabids</taxon>
        <taxon>Fagales</taxon>
        <taxon>Fagaceae</taxon>
        <taxon>Quercus</taxon>
    </lineage>
</organism>
<keyword evidence="2" id="KW-1185">Reference proteome</keyword>